<evidence type="ECO:0000256" key="1">
    <source>
        <dbReference type="SAM" id="MobiDB-lite"/>
    </source>
</evidence>
<dbReference type="GO" id="GO:0005737">
    <property type="term" value="C:cytoplasm"/>
    <property type="evidence" value="ECO:0007669"/>
    <property type="project" value="TreeGrafter"/>
</dbReference>
<accession>A0A9P6NKH4</accession>
<dbReference type="PANTHER" id="PTHR23509:SF6">
    <property type="entry name" value="PHOSPHOLIPASE C1020.13C-RELATED"/>
    <property type="match status" value="1"/>
</dbReference>
<dbReference type="Proteomes" id="UP000886653">
    <property type="component" value="Unassembled WGS sequence"/>
</dbReference>
<dbReference type="InterPro" id="IPR057826">
    <property type="entry name" value="WWE_C20G8.02"/>
</dbReference>
<dbReference type="InterPro" id="IPR004177">
    <property type="entry name" value="DDHD_dom"/>
</dbReference>
<sequence length="836" mass="95124">MDQVIENKPRLVTHFLHTGPALSDFNSIVPITTNNQNGINSVNSNQAPITNTTSKLNPTICSPFERHENDLIEKAWNRLTEFEKNRAKNYHKRSIGINLRRGESFKTESTLSIPDSNKSCKFNTNQDHIETQGPSTEPVDRTLLKTEDRIDTPEGEEELIDDDDDLVLNLELDEKYYVPVGLDSLFTVDVRRLRLSPAFWHGPCLQVFRGEWFYASSNKSKFYPCDSELCQELEVAYDHIRPWDLSYADEIRSALQIGTEAEDKLKFNLPNFNHDVIFQSPSHGRIYSTNVSSRLSKKILTNFFGSISREQQNQYSGGTVVVRGWDNIKKWTKTFNEGFDQETENVNNNNKSASGNNTTADALEEEGEEEGSDKEVSTLVLVIHGIGQKLAQSYETFDFVHACNQLRLECNKVVQSDPRMVKLLKKRRIQFIPIRWRHSLNFEMEGFDDNDDSDDRSGDEESDDNEGGTNKFTMKDIQVKGSINFVREIITGLVLDVPLYMSPKQHKLMIKAVIEQSNKVYKLFCNRNPYYIGKKVSILAHSLGAALTVDILSLQPTEVNNNPDKILIKKSESISLKKNQDDQELGSNMFCFNTSKLFLVGSPVAFFFHLHRAQLIARSTKNNEWRKKKRIESDEVGRYGCLAADTIYNVYMSTDPVAYCEYSNQISPIDVTSITRRILEIVESRETPKDKHQIRHMSSLASISSLFSKRSSWFYTIKADSTIISSVQEVGSDLDHQEISDGKRNLVEQSRSISESLIGKKRGNDLSNAQLRQALNPTGSVDFVVPSLGLNQYVDMVTAHAAYWSEPRFAKFILTQLFGDPEILSEVGKLERSNQK</sequence>
<comment type="caution">
    <text evidence="3">The sequence shown here is derived from an EMBL/GenBank/DDBJ whole genome shotgun (WGS) entry which is preliminary data.</text>
</comment>
<feature type="compositionally biased region" description="Low complexity" evidence="1">
    <location>
        <begin position="345"/>
        <end position="360"/>
    </location>
</feature>
<reference evidence="3" key="1">
    <citation type="submission" date="2013-11" db="EMBL/GenBank/DDBJ databases">
        <title>Genome sequence of the fusiform rust pathogen reveals effectors for host alternation and coevolution with pine.</title>
        <authorList>
            <consortium name="DOE Joint Genome Institute"/>
            <person name="Smith K."/>
            <person name="Pendleton A."/>
            <person name="Kubisiak T."/>
            <person name="Anderson C."/>
            <person name="Salamov A."/>
            <person name="Aerts A."/>
            <person name="Riley R."/>
            <person name="Clum A."/>
            <person name="Lindquist E."/>
            <person name="Ence D."/>
            <person name="Campbell M."/>
            <person name="Kronenberg Z."/>
            <person name="Feau N."/>
            <person name="Dhillon B."/>
            <person name="Hamelin R."/>
            <person name="Burleigh J."/>
            <person name="Smith J."/>
            <person name="Yandell M."/>
            <person name="Nelson C."/>
            <person name="Grigoriev I."/>
            <person name="Davis J."/>
        </authorList>
    </citation>
    <scope>NUCLEOTIDE SEQUENCE</scope>
    <source>
        <strain evidence="3">G11</strain>
    </source>
</reference>
<dbReference type="EMBL" id="MU167280">
    <property type="protein sequence ID" value="KAG0145235.1"/>
    <property type="molecule type" value="Genomic_DNA"/>
</dbReference>
<name>A0A9P6NKH4_9BASI</name>
<protein>
    <recommendedName>
        <fullName evidence="2">DDHD domain-containing protein</fullName>
    </recommendedName>
</protein>
<dbReference type="OrthoDB" id="69269at2759"/>
<evidence type="ECO:0000313" key="3">
    <source>
        <dbReference type="EMBL" id="KAG0145235.1"/>
    </source>
</evidence>
<dbReference type="Pfam" id="PF02862">
    <property type="entry name" value="DDHD"/>
    <property type="match status" value="1"/>
</dbReference>
<dbReference type="AlphaFoldDB" id="A0A9P6NKH4"/>
<feature type="region of interest" description="Disordered" evidence="1">
    <location>
        <begin position="339"/>
        <end position="372"/>
    </location>
</feature>
<keyword evidence="4" id="KW-1185">Reference proteome</keyword>
<feature type="region of interest" description="Disordered" evidence="1">
    <location>
        <begin position="447"/>
        <end position="471"/>
    </location>
</feature>
<gene>
    <name evidence="3" type="ORF">CROQUDRAFT_46096</name>
</gene>
<dbReference type="PANTHER" id="PTHR23509">
    <property type="entry name" value="PA-PL1 PHOSPHOLIPASE FAMILY"/>
    <property type="match status" value="1"/>
</dbReference>
<dbReference type="GO" id="GO:0004620">
    <property type="term" value="F:phospholipase activity"/>
    <property type="evidence" value="ECO:0007669"/>
    <property type="project" value="TreeGrafter"/>
</dbReference>
<feature type="domain" description="DDHD" evidence="2">
    <location>
        <begin position="590"/>
        <end position="819"/>
    </location>
</feature>
<feature type="compositionally biased region" description="Acidic residues" evidence="1">
    <location>
        <begin position="447"/>
        <end position="466"/>
    </location>
</feature>
<dbReference type="Pfam" id="PF23463">
    <property type="entry name" value="WWE_2"/>
    <property type="match status" value="1"/>
</dbReference>
<feature type="compositionally biased region" description="Acidic residues" evidence="1">
    <location>
        <begin position="362"/>
        <end position="372"/>
    </location>
</feature>
<evidence type="ECO:0000259" key="2">
    <source>
        <dbReference type="PROSITE" id="PS51043"/>
    </source>
</evidence>
<dbReference type="InterPro" id="IPR058055">
    <property type="entry name" value="PA-PLA1"/>
</dbReference>
<dbReference type="GO" id="GO:0046872">
    <property type="term" value="F:metal ion binding"/>
    <property type="evidence" value="ECO:0007669"/>
    <property type="project" value="InterPro"/>
</dbReference>
<evidence type="ECO:0000313" key="4">
    <source>
        <dbReference type="Proteomes" id="UP000886653"/>
    </source>
</evidence>
<dbReference type="PROSITE" id="PS51043">
    <property type="entry name" value="DDHD"/>
    <property type="match status" value="1"/>
</dbReference>
<dbReference type="SMART" id="SM01127">
    <property type="entry name" value="DDHD"/>
    <property type="match status" value="1"/>
</dbReference>
<proteinExistence type="predicted"/>
<organism evidence="3 4">
    <name type="scientific">Cronartium quercuum f. sp. fusiforme G11</name>
    <dbReference type="NCBI Taxonomy" id="708437"/>
    <lineage>
        <taxon>Eukaryota</taxon>
        <taxon>Fungi</taxon>
        <taxon>Dikarya</taxon>
        <taxon>Basidiomycota</taxon>
        <taxon>Pucciniomycotina</taxon>
        <taxon>Pucciniomycetes</taxon>
        <taxon>Pucciniales</taxon>
        <taxon>Coleosporiaceae</taxon>
        <taxon>Cronartium</taxon>
    </lineage>
</organism>